<sequence>MARHATIYLSDIHYFMFIVRRQSLCAKFSSSSVHPLIHAKHIPTHFEPLLVIAHVHISPGPGINISGGQYALRTEVQKIRKEFKANKKKFRDENYLRAWLLPRTRAISSFLGREHWELFNQVEDDQIYEIKKLENQFRDDVVKRLEELGWEDDIRFASGREWLKLVFQRRSLTDRIWNNLYPKLQNLLETARIYRLKYLPEWRKEVIIELWTRKHLELRTQVAVHHRHMPIALNPASVRLVPPVSEALSWECIKQVIDAASTNPRICSTHLKTSCRLVGKWEVIHPLVEAWRRNVESKLAGRLRGDKVFESDLARSTNQTWISGQPVSQDLDVLLRADSVFQFSDNIVRYFPGDFLEISSTPVQELANTPVALLSSIEEARPFVLARKLAKSLLRYLGYPNATHLGLNARGERFVCGACVDHDSQFAIAYDWKELHFIWAAKRQRVVRSGWVKLRELTEDAQKYTLKNWRPSLNKPWLHYKDKYLCLRCPQYVPSNLEYVMAHIQQSHYVVIPQTHWDYENYEVYLRQSLEAVYTYVKN</sequence>
<reference evidence="1 2" key="1">
    <citation type="journal article" date="2013" name="J. Biotechnol.">
        <title>Establishment and interpretation of the genome sequence of the phytopathogenic fungus Rhizoctonia solani AG1-IB isolate 7/3/14.</title>
        <authorList>
            <person name="Wibberg D.W."/>
            <person name="Jelonek L.J."/>
            <person name="Rupp O.R."/>
            <person name="Hennig M.H."/>
            <person name="Eikmeyer F.E."/>
            <person name="Goesmann A.G."/>
            <person name="Hartmann A.H."/>
            <person name="Borriss R.B."/>
            <person name="Grosch R.G."/>
            <person name="Puehler A.P."/>
            <person name="Schlueter A.S."/>
        </authorList>
    </citation>
    <scope>NUCLEOTIDE SEQUENCE [LARGE SCALE GENOMIC DNA]</scope>
    <source>
        <strain evidence="2">AG1-IB / isolate 7/3/14</strain>
    </source>
</reference>
<dbReference type="Proteomes" id="UP000012065">
    <property type="component" value="Unassembled WGS sequence"/>
</dbReference>
<organism evidence="1 2">
    <name type="scientific">Thanatephorus cucumeris (strain AG1-IB / isolate 7/3/14)</name>
    <name type="common">Lettuce bottom rot fungus</name>
    <name type="synonym">Rhizoctonia solani</name>
    <dbReference type="NCBI Taxonomy" id="1108050"/>
    <lineage>
        <taxon>Eukaryota</taxon>
        <taxon>Fungi</taxon>
        <taxon>Dikarya</taxon>
        <taxon>Basidiomycota</taxon>
        <taxon>Agaricomycotina</taxon>
        <taxon>Agaricomycetes</taxon>
        <taxon>Cantharellales</taxon>
        <taxon>Ceratobasidiaceae</taxon>
        <taxon>Rhizoctonia</taxon>
        <taxon>Rhizoctonia solani AG-1</taxon>
    </lineage>
</organism>
<name>M5CEV7_THACB</name>
<dbReference type="EMBL" id="CAOJ01017686">
    <property type="protein sequence ID" value="CCO37829.1"/>
    <property type="molecule type" value="Genomic_DNA"/>
</dbReference>
<dbReference type="HOGENOM" id="CLU_505451_0_0_1"/>
<comment type="caution">
    <text evidence="1">The sequence shown here is derived from an EMBL/GenBank/DDBJ whole genome shotgun (WGS) entry which is preliminary data.</text>
</comment>
<dbReference type="AlphaFoldDB" id="M5CEV7"/>
<proteinExistence type="predicted"/>
<gene>
    <name evidence="1" type="ORF">BN14_11989</name>
</gene>
<evidence type="ECO:0000313" key="2">
    <source>
        <dbReference type="Proteomes" id="UP000012065"/>
    </source>
</evidence>
<evidence type="ECO:0000313" key="1">
    <source>
        <dbReference type="EMBL" id="CCO37829.1"/>
    </source>
</evidence>
<protein>
    <submittedName>
        <fullName evidence="1">Uncharacterized protein</fullName>
    </submittedName>
</protein>
<accession>M5CEV7</accession>